<keyword evidence="2" id="KW-1185">Reference proteome</keyword>
<gene>
    <name evidence="1" type="ORF">LTR09_010591</name>
</gene>
<name>A0AAJ0DDP2_9PEZI</name>
<protein>
    <submittedName>
        <fullName evidence="1">Uncharacterized protein</fullName>
    </submittedName>
</protein>
<organism evidence="1 2">
    <name type="scientific">Extremus antarcticus</name>
    <dbReference type="NCBI Taxonomy" id="702011"/>
    <lineage>
        <taxon>Eukaryota</taxon>
        <taxon>Fungi</taxon>
        <taxon>Dikarya</taxon>
        <taxon>Ascomycota</taxon>
        <taxon>Pezizomycotina</taxon>
        <taxon>Dothideomycetes</taxon>
        <taxon>Dothideomycetidae</taxon>
        <taxon>Mycosphaerellales</taxon>
        <taxon>Extremaceae</taxon>
        <taxon>Extremus</taxon>
    </lineage>
</organism>
<proteinExistence type="predicted"/>
<dbReference type="AlphaFoldDB" id="A0AAJ0DDP2"/>
<reference evidence="1" key="1">
    <citation type="submission" date="2023-04" db="EMBL/GenBank/DDBJ databases">
        <title>Black Yeasts Isolated from many extreme environments.</title>
        <authorList>
            <person name="Coleine C."/>
            <person name="Stajich J.E."/>
            <person name="Selbmann L."/>
        </authorList>
    </citation>
    <scope>NUCLEOTIDE SEQUENCE</scope>
    <source>
        <strain evidence="1">CCFEE 5312</strain>
    </source>
</reference>
<accession>A0AAJ0DDP2</accession>
<sequence length="77" mass="7943">MKIVTQNGASSYTMSYTSFGSASSFTIGVYQSAAETCRLFGTTLAACTATVAIGVGGISKSTTDTYMITQEALLSYG</sequence>
<dbReference type="EMBL" id="JAWDJX010000053">
    <property type="protein sequence ID" value="KAK3048075.1"/>
    <property type="molecule type" value="Genomic_DNA"/>
</dbReference>
<evidence type="ECO:0000313" key="2">
    <source>
        <dbReference type="Proteomes" id="UP001271007"/>
    </source>
</evidence>
<evidence type="ECO:0000313" key="1">
    <source>
        <dbReference type="EMBL" id="KAK3048075.1"/>
    </source>
</evidence>
<dbReference type="Proteomes" id="UP001271007">
    <property type="component" value="Unassembled WGS sequence"/>
</dbReference>
<comment type="caution">
    <text evidence="1">The sequence shown here is derived from an EMBL/GenBank/DDBJ whole genome shotgun (WGS) entry which is preliminary data.</text>
</comment>